<keyword evidence="1" id="KW-0175">Coiled coil</keyword>
<keyword evidence="4" id="KW-1185">Reference proteome</keyword>
<accession>A0ABY6GSZ2</accession>
<dbReference type="RefSeq" id="WP_262597069.1">
    <property type="nucleotide sequence ID" value="NZ_CP103300.1"/>
</dbReference>
<dbReference type="EMBL" id="CP103300">
    <property type="protein sequence ID" value="UYM15181.1"/>
    <property type="molecule type" value="Genomic_DNA"/>
</dbReference>
<organism evidence="3 4">
    <name type="scientific">Endozoicomonas euniceicola</name>
    <dbReference type="NCBI Taxonomy" id="1234143"/>
    <lineage>
        <taxon>Bacteria</taxon>
        <taxon>Pseudomonadati</taxon>
        <taxon>Pseudomonadota</taxon>
        <taxon>Gammaproteobacteria</taxon>
        <taxon>Oceanospirillales</taxon>
        <taxon>Endozoicomonadaceae</taxon>
        <taxon>Endozoicomonas</taxon>
    </lineage>
</organism>
<dbReference type="Proteomes" id="UP001163255">
    <property type="component" value="Chromosome"/>
</dbReference>
<evidence type="ECO:0000256" key="1">
    <source>
        <dbReference type="SAM" id="Coils"/>
    </source>
</evidence>
<reference evidence="3" key="1">
    <citation type="submission" date="2022-10" db="EMBL/GenBank/DDBJ databases">
        <title>Completed Genome Sequence of two octocoral isolated bacterium, Endozoicomonas euniceicola EF212T and Endozoicomonas gorgoniicola PS125T.</title>
        <authorList>
            <person name="Chiou Y.-J."/>
            <person name="Chen Y.-H."/>
        </authorList>
    </citation>
    <scope>NUCLEOTIDE SEQUENCE</scope>
    <source>
        <strain evidence="3">EF212</strain>
    </source>
</reference>
<dbReference type="SMART" id="SM00382">
    <property type="entry name" value="AAA"/>
    <property type="match status" value="1"/>
</dbReference>
<proteinExistence type="predicted"/>
<dbReference type="Gene3D" id="3.40.50.300">
    <property type="entry name" value="P-loop containing nucleotide triphosphate hydrolases"/>
    <property type="match status" value="1"/>
</dbReference>
<evidence type="ECO:0000259" key="2">
    <source>
        <dbReference type="SMART" id="SM00382"/>
    </source>
</evidence>
<protein>
    <submittedName>
        <fullName evidence="3">AAA family ATPase</fullName>
    </submittedName>
</protein>
<evidence type="ECO:0000313" key="4">
    <source>
        <dbReference type="Proteomes" id="UP001163255"/>
    </source>
</evidence>
<dbReference type="SUPFAM" id="SSF52540">
    <property type="entry name" value="P-loop containing nucleoside triphosphate hydrolases"/>
    <property type="match status" value="1"/>
</dbReference>
<feature type="domain" description="AAA+ ATPase" evidence="2">
    <location>
        <begin position="380"/>
        <end position="616"/>
    </location>
</feature>
<dbReference type="InterPro" id="IPR011704">
    <property type="entry name" value="ATPase_dyneun-rel_AAA"/>
</dbReference>
<dbReference type="InterPro" id="IPR027417">
    <property type="entry name" value="P-loop_NTPase"/>
</dbReference>
<name>A0ABY6GSZ2_9GAMM</name>
<evidence type="ECO:0000313" key="3">
    <source>
        <dbReference type="EMBL" id="UYM15181.1"/>
    </source>
</evidence>
<gene>
    <name evidence="3" type="ORF">NX720_20305</name>
</gene>
<feature type="coiled-coil region" evidence="1">
    <location>
        <begin position="187"/>
        <end position="320"/>
    </location>
</feature>
<sequence length="773" mass="88185">MSKKAFTGKYTLTELKEYSDSSLLLLLKEEWGYLSDEKFEVIGQLTAISGPKSDFFVLENIKNIHTGESLAYPLDYSDVRQTVFVGSASGLRSGQWVIALVELSPKLERKKHNNPFGLKATEGGLRILELIPKSLRPDIHRTEDGPALESWLLDICYQKHQERIVKDIIKEGDALRTKMLTEHQQHQAELSAESESLKSKLEQQQEKLTAEAESLQSEIEQQQEKLTAEAESLQSEIEQQQAYINETKEKDKKLSEDITKKRNKLKEIKNQMDETHTMHTHAIAEFQSQKKIMVNQLDTLNNFIKQKAQMLRDLDLIEQQDIDNMLGKQVVDLKREGHDFAEIFNANPAKAISYIQAFMWQQGIVYQRKVLEDFFALLTTHDLIVLAGDSGSGKTNLIKSFARAVGGKHVIIPVKPNWTSAEDLLGYYNPLEQKYLATQFLDALFEAARHPETPYFICLDEMNLARVEYYFADFLSLMEERGEAPEITLYSDTEATHLVSEARNFLALVDEAKDKLDRADLVSFLDILRDESLNSKLHELCGFREGDSLLKYHGQLRKLMSSYLATPSKIRLPANVRIIGAINVDETTHYLSPKILDRAHIMRFSSPLLSNWGQIEAEIEEFNLDMDLPISLPASAMGIRTQYPVFDRNDKLVQTLTHLTREFLVPLGIEFGMRTIRQARGYESAMQPFTESDALILNNIVLHKVLPKLMFDGEKAIEAEITRKDKLLRMRDYLAEALNTLGGLDGSDSCIAELDQVISNAESNDWLVNYWSR</sequence>
<dbReference type="Pfam" id="PF07728">
    <property type="entry name" value="AAA_5"/>
    <property type="match status" value="1"/>
</dbReference>
<dbReference type="InterPro" id="IPR003593">
    <property type="entry name" value="AAA+_ATPase"/>
</dbReference>